<evidence type="ECO:0000313" key="9">
    <source>
        <dbReference type="EMBL" id="MPM11072.1"/>
    </source>
</evidence>
<dbReference type="Pfam" id="PF18962">
    <property type="entry name" value="Por_Secre_tail"/>
    <property type="match status" value="1"/>
</dbReference>
<dbReference type="Pfam" id="PF13734">
    <property type="entry name" value="Inhibitor_I69"/>
    <property type="match status" value="1"/>
</dbReference>
<dbReference type="SUPFAM" id="SSF49854">
    <property type="entry name" value="Spermadhesin, CUB domain"/>
    <property type="match status" value="2"/>
</dbReference>
<evidence type="ECO:0000256" key="2">
    <source>
        <dbReference type="ARBA" id="ARBA00022670"/>
    </source>
</evidence>
<dbReference type="NCBIfam" id="TIGR04183">
    <property type="entry name" value="Por_Secre_tail"/>
    <property type="match status" value="1"/>
</dbReference>
<accession>A0A644X4H1</accession>
<protein>
    <recommendedName>
        <fullName evidence="8">CUB domain-containing protein</fullName>
    </recommendedName>
</protein>
<evidence type="ECO:0000256" key="4">
    <source>
        <dbReference type="ARBA" id="ARBA00022737"/>
    </source>
</evidence>
<dbReference type="PROSITE" id="PS01180">
    <property type="entry name" value="CUB"/>
    <property type="match status" value="2"/>
</dbReference>
<comment type="caution">
    <text evidence="9">The sequence shown here is derived from an EMBL/GenBank/DDBJ whole genome shotgun (WGS) entry which is preliminary data.</text>
</comment>
<dbReference type="InterPro" id="IPR025896">
    <property type="entry name" value="Spi_Prtas-inh"/>
</dbReference>
<keyword evidence="3" id="KW-0732">Signal</keyword>
<dbReference type="InterPro" id="IPR026444">
    <property type="entry name" value="Secre_tail"/>
</dbReference>
<dbReference type="SMART" id="SM00042">
    <property type="entry name" value="CUB"/>
    <property type="match status" value="2"/>
</dbReference>
<keyword evidence="2" id="KW-0645">Protease</keyword>
<sequence length="694" mass="76833">MNIRYSVLQLLATTMLLFSAGRINHVSAQEVTFDEARTVAYFFATERLQNSFAPYFTDYYAGRFSNATTYYVFNLFPEGFIIISGNKNVVPVLAYSENSYCPQNSPNTSLQSWLGQYSSQIYTISKQKNFSNQANKNLWADYLAGDIHTPKAQVGPLLTSTWSQEAYYNEFCPADAAGPDDKCVTGCVATAIGQLMNYFRWPQTGVGSYTSEDTVYGTLSVDYSSADYRYNEMANHLSRTNPETAELIYNIGVGVDMHYGPNGSGMNNHKAAHVMKTFFRYVDSTQYIFRDSVSLNWDSVIISHLNRGLPMYYAGWGDTLYVSGHAFVVDGYQDSSYFHFNWGWGGSADGYFYTSNLTPSGANFTLMHELVVNMYPDGNYPYYCNGTDTLTARDGTIDDGSGPLFGYRNNTDCSWLIAPDDSITKITLNFLRFSTESGNDVLTVYDGADASAPVIGSYSGSSVPSTVESTGSKLFLTFNSNASDTADGFLISYSITSPSFCVSMAAYSAESDTIDDGSGPYDYHGNAFCRWKLEPASGEPILLEFTEFDIDSSDYVKVTDHTTNELLGEFRGTQLPPVLFSLNGTITVNLKTTQTGHAQGFKANYRTSPTSVADLNDPDLTLFPNPAEEYITIAGAKSESEITIFDTHGRRVYQCTQEPQGNYMVIPVHQLVDGMYYLSVVSGGETHSLKFIRK</sequence>
<dbReference type="GO" id="GO:0006508">
    <property type="term" value="P:proteolysis"/>
    <property type="evidence" value="ECO:0007669"/>
    <property type="project" value="UniProtKB-KW"/>
</dbReference>
<dbReference type="EMBL" id="VSSQ01001780">
    <property type="protein sequence ID" value="MPM11072.1"/>
    <property type="molecule type" value="Genomic_DNA"/>
</dbReference>
<dbReference type="InterPro" id="IPR044934">
    <property type="entry name" value="Streptopain_sf"/>
</dbReference>
<dbReference type="Pfam" id="PF00431">
    <property type="entry name" value="CUB"/>
    <property type="match status" value="2"/>
</dbReference>
<dbReference type="Pfam" id="PF01640">
    <property type="entry name" value="Peptidase_C10"/>
    <property type="match status" value="1"/>
</dbReference>
<reference evidence="9" key="1">
    <citation type="submission" date="2019-08" db="EMBL/GenBank/DDBJ databases">
        <authorList>
            <person name="Kucharzyk K."/>
            <person name="Murdoch R.W."/>
            <person name="Higgins S."/>
            <person name="Loffler F."/>
        </authorList>
    </citation>
    <scope>NUCLEOTIDE SEQUENCE</scope>
</reference>
<dbReference type="SUPFAM" id="SSF54001">
    <property type="entry name" value="Cysteine proteinases"/>
    <property type="match status" value="1"/>
</dbReference>
<feature type="domain" description="CUB" evidence="8">
    <location>
        <begin position="501"/>
        <end position="608"/>
    </location>
</feature>
<dbReference type="InterPro" id="IPR038765">
    <property type="entry name" value="Papain-like_cys_pep_sf"/>
</dbReference>
<dbReference type="AlphaFoldDB" id="A0A644X4H1"/>
<comment type="similarity">
    <text evidence="1">Belongs to the peptidase C10 family.</text>
</comment>
<organism evidence="9">
    <name type="scientific">bioreactor metagenome</name>
    <dbReference type="NCBI Taxonomy" id="1076179"/>
    <lineage>
        <taxon>unclassified sequences</taxon>
        <taxon>metagenomes</taxon>
        <taxon>ecological metagenomes</taxon>
    </lineage>
</organism>
<dbReference type="Gene3D" id="3.90.70.50">
    <property type="entry name" value="Peptidase C10, streptopain"/>
    <property type="match status" value="1"/>
</dbReference>
<keyword evidence="5" id="KW-0378">Hydrolase</keyword>
<dbReference type="GO" id="GO:0008234">
    <property type="term" value="F:cysteine-type peptidase activity"/>
    <property type="evidence" value="ECO:0007669"/>
    <property type="project" value="UniProtKB-KW"/>
</dbReference>
<evidence type="ECO:0000256" key="6">
    <source>
        <dbReference type="ARBA" id="ARBA00022807"/>
    </source>
</evidence>
<evidence type="ECO:0000256" key="3">
    <source>
        <dbReference type="ARBA" id="ARBA00022729"/>
    </source>
</evidence>
<dbReference type="InterPro" id="IPR000859">
    <property type="entry name" value="CUB_dom"/>
</dbReference>
<name>A0A644X4H1_9ZZZZ</name>
<evidence type="ECO:0000259" key="8">
    <source>
        <dbReference type="PROSITE" id="PS01180"/>
    </source>
</evidence>
<evidence type="ECO:0000256" key="5">
    <source>
        <dbReference type="ARBA" id="ARBA00022801"/>
    </source>
</evidence>
<dbReference type="Gene3D" id="2.60.120.290">
    <property type="entry name" value="Spermadhesin, CUB domain"/>
    <property type="match status" value="2"/>
</dbReference>
<feature type="domain" description="CUB" evidence="8">
    <location>
        <begin position="384"/>
        <end position="496"/>
    </location>
</feature>
<gene>
    <name evidence="9" type="ORF">SDC9_57410</name>
</gene>
<dbReference type="InterPro" id="IPR000200">
    <property type="entry name" value="Peptidase_C10"/>
</dbReference>
<dbReference type="PRINTS" id="PR00797">
    <property type="entry name" value="STREPTOPAIN"/>
</dbReference>
<evidence type="ECO:0000256" key="1">
    <source>
        <dbReference type="ARBA" id="ARBA00009693"/>
    </source>
</evidence>
<proteinExistence type="inferred from homology"/>
<dbReference type="InterPro" id="IPR035914">
    <property type="entry name" value="Sperma_CUB_dom_sf"/>
</dbReference>
<keyword evidence="4" id="KW-0677">Repeat</keyword>
<evidence type="ECO:0000256" key="7">
    <source>
        <dbReference type="ARBA" id="ARBA00023157"/>
    </source>
</evidence>
<keyword evidence="7" id="KW-1015">Disulfide bond</keyword>
<dbReference type="CDD" id="cd00041">
    <property type="entry name" value="CUB"/>
    <property type="match status" value="2"/>
</dbReference>
<dbReference type="PANTHER" id="PTHR24251">
    <property type="entry name" value="OVOCHYMASE-RELATED"/>
    <property type="match status" value="1"/>
</dbReference>
<keyword evidence="6" id="KW-0788">Thiol protease</keyword>